<keyword evidence="1" id="KW-0472">Membrane</keyword>
<organism evidence="2 3">
    <name type="scientific">Acidithiobacillus caldus (strain ATCC 51756 / DSM 8584 / KU)</name>
    <dbReference type="NCBI Taxonomy" id="637389"/>
    <lineage>
        <taxon>Bacteria</taxon>
        <taxon>Pseudomonadati</taxon>
        <taxon>Pseudomonadota</taxon>
        <taxon>Acidithiobacillia</taxon>
        <taxon>Acidithiobacillales</taxon>
        <taxon>Acidithiobacillaceae</taxon>
        <taxon>Acidithiobacillus</taxon>
    </lineage>
</organism>
<evidence type="ECO:0000313" key="2">
    <source>
        <dbReference type="EMBL" id="AIA56411.1"/>
    </source>
</evidence>
<keyword evidence="1" id="KW-1133">Transmembrane helix</keyword>
<gene>
    <name evidence="2" type="ORF">Acaty_c2567</name>
</gene>
<accession>A0A060A2F0</accession>
<proteinExistence type="predicted"/>
<name>A0A060A2F0_ACICK</name>
<protein>
    <submittedName>
        <fullName evidence="2">Uncharacterized protein</fullName>
    </submittedName>
</protein>
<dbReference type="HOGENOM" id="CLU_3303161_0_0_6"/>
<evidence type="ECO:0000256" key="1">
    <source>
        <dbReference type="SAM" id="Phobius"/>
    </source>
</evidence>
<dbReference type="KEGG" id="acz:Acaty_c2567"/>
<dbReference type="AlphaFoldDB" id="A0A060A2F0"/>
<dbReference type="Proteomes" id="UP000005522">
    <property type="component" value="Chromosome"/>
</dbReference>
<feature type="transmembrane region" description="Helical" evidence="1">
    <location>
        <begin position="6"/>
        <end position="25"/>
    </location>
</feature>
<evidence type="ECO:0000313" key="3">
    <source>
        <dbReference type="Proteomes" id="UP000005522"/>
    </source>
</evidence>
<dbReference type="EMBL" id="CP005986">
    <property type="protein sequence ID" value="AIA56411.1"/>
    <property type="molecule type" value="Genomic_DNA"/>
</dbReference>
<keyword evidence="1" id="KW-0812">Transmembrane</keyword>
<sequence length="39" mass="4392">MLSVWGDVVVMVGTPVVMILVAWGVHRLSRRRDGDGDRR</sequence>
<reference evidence="2 3" key="1">
    <citation type="journal article" date="2009" name="J. Bacteriol.">
        <title>Draft genome sequence of the extremely acidophilic bacterium Acidithiobacillus caldus ATCC 51756 reveals metabolic versatility in the genus Acidithiobacillus.</title>
        <authorList>
            <person name="Valdes J."/>
            <person name="Quatrini R."/>
            <person name="Hallberg K."/>
            <person name="Dopson M."/>
            <person name="Valenzuela P.D."/>
            <person name="Holmes D.S."/>
        </authorList>
    </citation>
    <scope>NUCLEOTIDE SEQUENCE [LARGE SCALE GENOMIC DNA]</scope>
    <source>
        <strain evidence="3">ATCC 51756 / DSM 8584 / KU</strain>
    </source>
</reference>